<dbReference type="eggNOG" id="ENOG502ZGTC">
    <property type="taxonomic scope" value="Bacteria"/>
</dbReference>
<sequence>MFFAVITCNGQQKSYSGLHIDKESRSWGLNLKDSVKSVRFFYTKYKEGLNPTDKSRIYYSNDVRNNFYYEFDKKGNILSQMMFLKDSINQPIISDSVHKFFYDVKDIELKSKYVINKKQVYPAYIDNLVKLYHHEYFKLKSYSAPELNQTFFDYTFEDGKIKEERRYYASLYNNKLVDRPKESDLDIMQIYYYDTRGNLIKQQIFPGAVGKRVGSLSILETEINFCNDSNLSYEYDNMDRVIKVKLTSCKTLIASEEYIYHPSKNYITKLKRFINEPMFSSYPSRNMIADYNEYGDITHMHFVVVGDTTPPRKKIGLEPVDRYYDYDYDRHNNWIKCRMYLMGDKDEPTVTAERIIEYYNE</sequence>
<reference evidence="1 2" key="1">
    <citation type="submission" date="2013-09" db="EMBL/GenBank/DDBJ databases">
        <authorList>
            <person name="Zeng Z."/>
            <person name="Chen C."/>
        </authorList>
    </citation>
    <scope>NUCLEOTIDE SEQUENCE [LARGE SCALE GENOMIC DNA]</scope>
    <source>
        <strain evidence="1 2">WB 3.3-2</strain>
    </source>
</reference>
<organism evidence="1 2">
    <name type="scientific">Flavobacterium rivuli WB 3.3-2 = DSM 21788</name>
    <dbReference type="NCBI Taxonomy" id="1121895"/>
    <lineage>
        <taxon>Bacteria</taxon>
        <taxon>Pseudomonadati</taxon>
        <taxon>Bacteroidota</taxon>
        <taxon>Flavobacteriia</taxon>
        <taxon>Flavobacteriales</taxon>
        <taxon>Flavobacteriaceae</taxon>
        <taxon>Flavobacterium</taxon>
    </lineage>
</organism>
<evidence type="ECO:0000313" key="1">
    <source>
        <dbReference type="EMBL" id="KGO85796.1"/>
    </source>
</evidence>
<comment type="caution">
    <text evidence="1">The sequence shown here is derived from an EMBL/GenBank/DDBJ whole genome shotgun (WGS) entry which is preliminary data.</text>
</comment>
<gene>
    <name evidence="1" type="ORF">Q765_14310</name>
</gene>
<evidence type="ECO:0000313" key="2">
    <source>
        <dbReference type="Proteomes" id="UP000030152"/>
    </source>
</evidence>
<dbReference type="RefSeq" id="WP_020214837.1">
    <property type="nucleotide sequence ID" value="NZ_JRLX01000016.1"/>
</dbReference>
<protein>
    <submittedName>
        <fullName evidence="1">Uncharacterized protein</fullName>
    </submittedName>
</protein>
<name>A0A0A2M2G7_9FLAO</name>
<keyword evidence="2" id="KW-1185">Reference proteome</keyword>
<proteinExistence type="predicted"/>
<dbReference type="EMBL" id="JRLX01000016">
    <property type="protein sequence ID" value="KGO85796.1"/>
    <property type="molecule type" value="Genomic_DNA"/>
</dbReference>
<dbReference type="Proteomes" id="UP000030152">
    <property type="component" value="Unassembled WGS sequence"/>
</dbReference>
<dbReference type="AlphaFoldDB" id="A0A0A2M2G7"/>
<dbReference type="OrthoDB" id="1048580at2"/>
<accession>A0A0A2M2G7</accession>